<reference evidence="5" key="2">
    <citation type="journal article" date="2021" name="PeerJ">
        <title>Extensive microbial diversity within the chicken gut microbiome revealed by metagenomics and culture.</title>
        <authorList>
            <person name="Gilroy R."/>
            <person name="Ravi A."/>
            <person name="Getino M."/>
            <person name="Pursley I."/>
            <person name="Horton D.L."/>
            <person name="Alikhan N.F."/>
            <person name="Baker D."/>
            <person name="Gharbi K."/>
            <person name="Hall N."/>
            <person name="Watson M."/>
            <person name="Adriaenssens E.M."/>
            <person name="Foster-Nyarko E."/>
            <person name="Jarju S."/>
            <person name="Secka A."/>
            <person name="Antonio M."/>
            <person name="Oren A."/>
            <person name="Chaudhuri R.R."/>
            <person name="La Ragione R."/>
            <person name="Hildebrand F."/>
            <person name="Pallen M.J."/>
        </authorList>
    </citation>
    <scope>NUCLEOTIDE SEQUENCE</scope>
    <source>
        <strain evidence="5">17213</strain>
    </source>
</reference>
<feature type="site" description="Important for substrate specificity" evidence="4">
    <location>
        <position position="152"/>
    </location>
</feature>
<reference evidence="5" key="1">
    <citation type="submission" date="2020-10" db="EMBL/GenBank/DDBJ databases">
        <authorList>
            <person name="Gilroy R."/>
        </authorList>
    </citation>
    <scope>NUCLEOTIDE SEQUENCE</scope>
    <source>
        <strain evidence="5">17213</strain>
    </source>
</reference>
<dbReference type="GO" id="GO:0009117">
    <property type="term" value="P:nucleotide metabolic process"/>
    <property type="evidence" value="ECO:0007669"/>
    <property type="project" value="UniProtKB-KW"/>
</dbReference>
<dbReference type="NCBIfam" id="TIGR00172">
    <property type="entry name" value="maf"/>
    <property type="match status" value="1"/>
</dbReference>
<dbReference type="Pfam" id="PF02545">
    <property type="entry name" value="Maf"/>
    <property type="match status" value="1"/>
</dbReference>
<dbReference type="GO" id="GO:0005737">
    <property type="term" value="C:cytoplasm"/>
    <property type="evidence" value="ECO:0007669"/>
    <property type="project" value="UniProtKB-SubCell"/>
</dbReference>
<sequence>MHDLILASGSPRRRDILKNMGLSFVVEPADIDESVLEGESPEAYVSRMARSKAEHCAKLHPDAVVLGADTVVVLGSTIFGKPKDRADAAAMIGALSGRTHVVLTAVAVCAKGELKQILERTEVTFARLDPELIETYVASGESDDKSGSYALQGIAAMLIEKVSGSVSSVVGLPACQTRELLAQVGLYPRTVKA</sequence>
<comment type="caution">
    <text evidence="5">The sequence shown here is derived from an EMBL/GenBank/DDBJ whole genome shotgun (WGS) entry which is preliminary data.</text>
</comment>
<accession>A0A9D9DAL4</accession>
<evidence type="ECO:0000256" key="1">
    <source>
        <dbReference type="ARBA" id="ARBA00001968"/>
    </source>
</evidence>
<proteinExistence type="inferred from homology"/>
<keyword evidence="3 4" id="KW-0546">Nucleotide metabolism</keyword>
<comment type="catalytic activity">
    <reaction evidence="4">
        <text>dTTP + H2O = dTMP + diphosphate + H(+)</text>
        <dbReference type="Rhea" id="RHEA:28534"/>
        <dbReference type="ChEBI" id="CHEBI:15377"/>
        <dbReference type="ChEBI" id="CHEBI:15378"/>
        <dbReference type="ChEBI" id="CHEBI:33019"/>
        <dbReference type="ChEBI" id="CHEBI:37568"/>
        <dbReference type="ChEBI" id="CHEBI:63528"/>
        <dbReference type="EC" id="3.6.1.9"/>
    </reaction>
</comment>
<comment type="function">
    <text evidence="4">Nucleoside triphosphate pyrophosphatase that hydrolyzes dTTP and UTP. May have a dual role in cell division arrest and in preventing the incorporation of modified nucleotides into cellular nucleic acids.</text>
</comment>
<keyword evidence="2 4" id="KW-0378">Hydrolase</keyword>
<evidence type="ECO:0000256" key="4">
    <source>
        <dbReference type="HAMAP-Rule" id="MF_00528"/>
    </source>
</evidence>
<keyword evidence="4" id="KW-0963">Cytoplasm</keyword>
<gene>
    <name evidence="5" type="primary">maf</name>
    <name evidence="5" type="ORF">IAB19_07325</name>
</gene>
<evidence type="ECO:0000313" key="5">
    <source>
        <dbReference type="EMBL" id="MBO8416171.1"/>
    </source>
</evidence>
<dbReference type="AlphaFoldDB" id="A0A9D9DAL4"/>
<dbReference type="PANTHER" id="PTHR43213:SF5">
    <property type="entry name" value="BIFUNCTIONAL DTTP_UTP PYROPHOSPHATASE_METHYLTRANSFERASE PROTEIN-RELATED"/>
    <property type="match status" value="1"/>
</dbReference>
<feature type="active site" description="Proton acceptor" evidence="4">
    <location>
        <position position="69"/>
    </location>
</feature>
<name>A0A9D9DAL4_9GAMM</name>
<protein>
    <recommendedName>
        <fullName evidence="4">dTTP/UTP pyrophosphatase</fullName>
        <shortName evidence="4">dTTPase/UTPase</shortName>
        <ecNumber evidence="4">3.6.1.9</ecNumber>
    </recommendedName>
    <alternativeName>
        <fullName evidence="4">Nucleoside triphosphate pyrophosphatase</fullName>
    </alternativeName>
    <alternativeName>
        <fullName evidence="4">Nucleotide pyrophosphatase</fullName>
        <shortName evidence="4">Nucleotide PPase</shortName>
    </alternativeName>
</protein>
<dbReference type="GO" id="GO:0047429">
    <property type="term" value="F:nucleoside triphosphate diphosphatase activity"/>
    <property type="evidence" value="ECO:0007669"/>
    <property type="project" value="UniProtKB-EC"/>
</dbReference>
<organism evidence="5 6">
    <name type="scientific">Candidatus Avisuccinivibrio stercorigallinarum</name>
    <dbReference type="NCBI Taxonomy" id="2840704"/>
    <lineage>
        <taxon>Bacteria</taxon>
        <taxon>Pseudomonadati</taxon>
        <taxon>Pseudomonadota</taxon>
        <taxon>Gammaproteobacteria</taxon>
        <taxon>Aeromonadales</taxon>
        <taxon>Succinivibrionaceae</taxon>
        <taxon>Succinivibrionaceae incertae sedis</taxon>
        <taxon>Candidatus Avisuccinivibrio</taxon>
    </lineage>
</organism>
<comment type="caution">
    <text evidence="4">Lacks conserved residue(s) required for the propagation of feature annotation.</text>
</comment>
<dbReference type="EMBL" id="JADINH010000154">
    <property type="protein sequence ID" value="MBO8416171.1"/>
    <property type="molecule type" value="Genomic_DNA"/>
</dbReference>
<feature type="site" description="Important for substrate specificity" evidence="4">
    <location>
        <position position="70"/>
    </location>
</feature>
<dbReference type="Gene3D" id="3.90.950.10">
    <property type="match status" value="1"/>
</dbReference>
<dbReference type="CDD" id="cd00555">
    <property type="entry name" value="Maf"/>
    <property type="match status" value="1"/>
</dbReference>
<dbReference type="InterPro" id="IPR029001">
    <property type="entry name" value="ITPase-like_fam"/>
</dbReference>
<dbReference type="InterPro" id="IPR003697">
    <property type="entry name" value="Maf-like"/>
</dbReference>
<evidence type="ECO:0000256" key="2">
    <source>
        <dbReference type="ARBA" id="ARBA00022801"/>
    </source>
</evidence>
<comment type="subcellular location">
    <subcellularLocation>
        <location evidence="4">Cytoplasm</location>
    </subcellularLocation>
</comment>
<dbReference type="PANTHER" id="PTHR43213">
    <property type="entry name" value="BIFUNCTIONAL DTTP/UTP PYROPHOSPHATASE/METHYLTRANSFERASE PROTEIN-RELATED"/>
    <property type="match status" value="1"/>
</dbReference>
<comment type="catalytic activity">
    <reaction evidence="4">
        <text>UTP + H2O = UMP + diphosphate + H(+)</text>
        <dbReference type="Rhea" id="RHEA:29395"/>
        <dbReference type="ChEBI" id="CHEBI:15377"/>
        <dbReference type="ChEBI" id="CHEBI:15378"/>
        <dbReference type="ChEBI" id="CHEBI:33019"/>
        <dbReference type="ChEBI" id="CHEBI:46398"/>
        <dbReference type="ChEBI" id="CHEBI:57865"/>
        <dbReference type="EC" id="3.6.1.9"/>
    </reaction>
</comment>
<comment type="similarity">
    <text evidence="4">Belongs to the Maf family. YhdE subfamily.</text>
</comment>
<dbReference type="Proteomes" id="UP000823631">
    <property type="component" value="Unassembled WGS sequence"/>
</dbReference>
<feature type="site" description="Important for substrate specificity" evidence="4">
    <location>
        <position position="12"/>
    </location>
</feature>
<dbReference type="HAMAP" id="MF_00528">
    <property type="entry name" value="Maf"/>
    <property type="match status" value="1"/>
</dbReference>
<dbReference type="PIRSF" id="PIRSF006305">
    <property type="entry name" value="Maf"/>
    <property type="match status" value="1"/>
</dbReference>
<evidence type="ECO:0000256" key="3">
    <source>
        <dbReference type="ARBA" id="ARBA00023080"/>
    </source>
</evidence>
<dbReference type="EC" id="3.6.1.9" evidence="4"/>
<dbReference type="SUPFAM" id="SSF52972">
    <property type="entry name" value="ITPase-like"/>
    <property type="match status" value="1"/>
</dbReference>
<comment type="cofactor">
    <cofactor evidence="1 4">
        <name>a divalent metal cation</name>
        <dbReference type="ChEBI" id="CHEBI:60240"/>
    </cofactor>
</comment>
<evidence type="ECO:0000313" key="6">
    <source>
        <dbReference type="Proteomes" id="UP000823631"/>
    </source>
</evidence>